<reference evidence="1 2" key="1">
    <citation type="journal article" date="2008" name="Nature">
        <title>The Trichoplax genome and the nature of placozoans.</title>
        <authorList>
            <person name="Srivastava M."/>
            <person name="Begovic E."/>
            <person name="Chapman J."/>
            <person name="Putnam N.H."/>
            <person name="Hellsten U."/>
            <person name="Kawashima T."/>
            <person name="Kuo A."/>
            <person name="Mitros T."/>
            <person name="Salamov A."/>
            <person name="Carpenter M.L."/>
            <person name="Signorovitch A.Y."/>
            <person name="Moreno M.A."/>
            <person name="Kamm K."/>
            <person name="Grimwood J."/>
            <person name="Schmutz J."/>
            <person name="Shapiro H."/>
            <person name="Grigoriev I.V."/>
            <person name="Buss L.W."/>
            <person name="Schierwater B."/>
            <person name="Dellaporta S.L."/>
            <person name="Rokhsar D.S."/>
        </authorList>
    </citation>
    <scope>NUCLEOTIDE SEQUENCE [LARGE SCALE GENOMIC DNA]</scope>
    <source>
        <strain evidence="1 2">Grell-BS-1999</strain>
    </source>
</reference>
<dbReference type="InParanoid" id="B3SCD6"/>
<feature type="non-terminal residue" evidence="1">
    <location>
        <position position="1"/>
    </location>
</feature>
<dbReference type="EMBL" id="DS985270">
    <property type="protein sequence ID" value="EDV19570.1"/>
    <property type="molecule type" value="Genomic_DNA"/>
</dbReference>
<dbReference type="KEGG" id="tad:TRIADDRAFT_4599"/>
<name>B3SCD6_TRIAD</name>
<feature type="non-terminal residue" evidence="1">
    <location>
        <position position="61"/>
    </location>
</feature>
<gene>
    <name evidence="1" type="ORF">TRIADDRAFT_4599</name>
</gene>
<proteinExistence type="predicted"/>
<organism evidence="1 2">
    <name type="scientific">Trichoplax adhaerens</name>
    <name type="common">Trichoplax reptans</name>
    <dbReference type="NCBI Taxonomy" id="10228"/>
    <lineage>
        <taxon>Eukaryota</taxon>
        <taxon>Metazoa</taxon>
        <taxon>Placozoa</taxon>
        <taxon>Uniplacotomia</taxon>
        <taxon>Trichoplacea</taxon>
        <taxon>Trichoplacidae</taxon>
        <taxon>Trichoplax</taxon>
    </lineage>
</organism>
<protein>
    <recommendedName>
        <fullName evidence="3">HTH iclR-type domain-containing protein</fullName>
    </recommendedName>
</protein>
<dbReference type="GeneID" id="6759116"/>
<dbReference type="AlphaFoldDB" id="B3SCD6"/>
<keyword evidence="2" id="KW-1185">Reference proteome</keyword>
<accession>B3SCD6</accession>
<dbReference type="HOGENOM" id="CLU_2929536_0_0_1"/>
<dbReference type="Proteomes" id="UP000009022">
    <property type="component" value="Unassembled WGS sequence"/>
</dbReference>
<dbReference type="CTD" id="6759116"/>
<evidence type="ECO:0008006" key="3">
    <source>
        <dbReference type="Google" id="ProtNLM"/>
    </source>
</evidence>
<dbReference type="RefSeq" id="XP_002117903.1">
    <property type="nucleotide sequence ID" value="XM_002117867.1"/>
</dbReference>
<sequence>NPHKSIKQMAHETGIARTCAHRILTQILKLKPYKQACHHELFHKDYKKRKDACNTMIDSIR</sequence>
<evidence type="ECO:0000313" key="2">
    <source>
        <dbReference type="Proteomes" id="UP000009022"/>
    </source>
</evidence>
<evidence type="ECO:0000313" key="1">
    <source>
        <dbReference type="EMBL" id="EDV19570.1"/>
    </source>
</evidence>